<reference evidence="2" key="1">
    <citation type="journal article" date="2024" name="Proc. Natl. Acad. Sci. U.S.A.">
        <title>Extraordinary preservation of gene collinearity over three hundred million years revealed in homosporous lycophytes.</title>
        <authorList>
            <person name="Li C."/>
            <person name="Wickell D."/>
            <person name="Kuo L.Y."/>
            <person name="Chen X."/>
            <person name="Nie B."/>
            <person name="Liao X."/>
            <person name="Peng D."/>
            <person name="Ji J."/>
            <person name="Jenkins J."/>
            <person name="Williams M."/>
            <person name="Shu S."/>
            <person name="Plott C."/>
            <person name="Barry K."/>
            <person name="Rajasekar S."/>
            <person name="Grimwood J."/>
            <person name="Han X."/>
            <person name="Sun S."/>
            <person name="Hou Z."/>
            <person name="He W."/>
            <person name="Dai G."/>
            <person name="Sun C."/>
            <person name="Schmutz J."/>
            <person name="Leebens-Mack J.H."/>
            <person name="Li F.W."/>
            <person name="Wang L."/>
        </authorList>
    </citation>
    <scope>NUCLEOTIDE SEQUENCE [LARGE SCALE GENOMIC DNA]</scope>
    <source>
        <strain evidence="2">cv. PW_Plant_1</strain>
    </source>
</reference>
<evidence type="ECO:0000313" key="1">
    <source>
        <dbReference type="EMBL" id="KAJ7571765.1"/>
    </source>
</evidence>
<dbReference type="EMBL" id="CM055092">
    <property type="protein sequence ID" value="KAJ7571765.1"/>
    <property type="molecule type" value="Genomic_DNA"/>
</dbReference>
<protein>
    <submittedName>
        <fullName evidence="1">Uncharacterized protein</fullName>
    </submittedName>
</protein>
<accession>A0ACC2EZ99</accession>
<keyword evidence="2" id="KW-1185">Reference proteome</keyword>
<evidence type="ECO:0000313" key="2">
    <source>
        <dbReference type="Proteomes" id="UP001162992"/>
    </source>
</evidence>
<name>A0ACC2EZ99_DIPCM</name>
<organism evidence="1 2">
    <name type="scientific">Diphasiastrum complanatum</name>
    <name type="common">Issler's clubmoss</name>
    <name type="synonym">Lycopodium complanatum</name>
    <dbReference type="NCBI Taxonomy" id="34168"/>
    <lineage>
        <taxon>Eukaryota</taxon>
        <taxon>Viridiplantae</taxon>
        <taxon>Streptophyta</taxon>
        <taxon>Embryophyta</taxon>
        <taxon>Tracheophyta</taxon>
        <taxon>Lycopodiopsida</taxon>
        <taxon>Lycopodiales</taxon>
        <taxon>Lycopodiaceae</taxon>
        <taxon>Lycopodioideae</taxon>
        <taxon>Diphasiastrum</taxon>
    </lineage>
</organism>
<dbReference type="Proteomes" id="UP001162992">
    <property type="component" value="Chromosome 1"/>
</dbReference>
<sequence length="75" mass="8438">MLRGDKLFILWIAKEVWMTQLVEASCVLLDGILGNPFGEVISLPVEPSLSKYFDEIRSTHRAALFDGIVKDMVDV</sequence>
<comment type="caution">
    <text evidence="1">The sequence shown here is derived from an EMBL/GenBank/DDBJ whole genome shotgun (WGS) entry which is preliminary data.</text>
</comment>
<gene>
    <name evidence="1" type="ORF">O6H91_01G176400</name>
</gene>
<proteinExistence type="predicted"/>